<gene>
    <name evidence="3" type="ORF">OG929_43785</name>
</gene>
<keyword evidence="3" id="KW-0808">Transferase</keyword>
<feature type="compositionally biased region" description="Low complexity" evidence="1">
    <location>
        <begin position="62"/>
        <end position="79"/>
    </location>
</feature>
<keyword evidence="4" id="KW-1185">Reference proteome</keyword>
<evidence type="ECO:0000313" key="3">
    <source>
        <dbReference type="EMBL" id="WUT48787.1"/>
    </source>
</evidence>
<dbReference type="Gene3D" id="3.30.1310.20">
    <property type="entry name" value="PRTase-like"/>
    <property type="match status" value="1"/>
</dbReference>
<organism evidence="3 4">
    <name type="scientific">Streptomyces pseudovenezuelae</name>
    <dbReference type="NCBI Taxonomy" id="67350"/>
    <lineage>
        <taxon>Bacteria</taxon>
        <taxon>Bacillati</taxon>
        <taxon>Actinomycetota</taxon>
        <taxon>Actinomycetes</taxon>
        <taxon>Kitasatosporales</taxon>
        <taxon>Streptomycetaceae</taxon>
        <taxon>Streptomyces</taxon>
        <taxon>Streptomyces aurantiacus group</taxon>
    </lineage>
</organism>
<reference evidence="3" key="1">
    <citation type="submission" date="2022-10" db="EMBL/GenBank/DDBJ databases">
        <title>The complete genomes of actinobacterial strains from the NBC collection.</title>
        <authorList>
            <person name="Joergensen T.S."/>
            <person name="Alvarez Arevalo M."/>
            <person name="Sterndorff E.B."/>
            <person name="Faurdal D."/>
            <person name="Vuksanovic O."/>
            <person name="Mourched A.-S."/>
            <person name="Charusanti P."/>
            <person name="Shaw S."/>
            <person name="Blin K."/>
            <person name="Weber T."/>
        </authorList>
    </citation>
    <scope>NUCLEOTIDE SEQUENCE</scope>
    <source>
        <strain evidence="3">NBC_00686</strain>
    </source>
</reference>
<dbReference type="Proteomes" id="UP001432168">
    <property type="component" value="Chromosome"/>
</dbReference>
<dbReference type="InterPro" id="IPR000836">
    <property type="entry name" value="PRTase_dom"/>
</dbReference>
<evidence type="ECO:0000256" key="1">
    <source>
        <dbReference type="SAM" id="MobiDB-lite"/>
    </source>
</evidence>
<name>A0ABZ1XAZ2_9ACTN</name>
<dbReference type="CDD" id="cd06223">
    <property type="entry name" value="PRTases_typeI"/>
    <property type="match status" value="1"/>
</dbReference>
<dbReference type="Pfam" id="PF00156">
    <property type="entry name" value="Pribosyltran"/>
    <property type="match status" value="1"/>
</dbReference>
<dbReference type="Gene3D" id="3.40.50.2020">
    <property type="match status" value="1"/>
</dbReference>
<dbReference type="SUPFAM" id="SSF53271">
    <property type="entry name" value="PRTase-like"/>
    <property type="match status" value="1"/>
</dbReference>
<dbReference type="GO" id="GO:0016757">
    <property type="term" value="F:glycosyltransferase activity"/>
    <property type="evidence" value="ECO:0007669"/>
    <property type="project" value="UniProtKB-KW"/>
</dbReference>
<keyword evidence="3" id="KW-0328">Glycosyltransferase</keyword>
<accession>A0ABZ1XAZ2</accession>
<proteinExistence type="predicted"/>
<evidence type="ECO:0000313" key="4">
    <source>
        <dbReference type="Proteomes" id="UP001432168"/>
    </source>
</evidence>
<evidence type="ECO:0000259" key="2">
    <source>
        <dbReference type="Pfam" id="PF00156"/>
    </source>
</evidence>
<dbReference type="RefSeq" id="WP_329272263.1">
    <property type="nucleotide sequence ID" value="NZ_CP109011.1"/>
</dbReference>
<dbReference type="EMBL" id="CP109011">
    <property type="protein sequence ID" value="WUT48787.1"/>
    <property type="molecule type" value="Genomic_DNA"/>
</dbReference>
<dbReference type="InterPro" id="IPR029057">
    <property type="entry name" value="PRTase-like"/>
</dbReference>
<feature type="domain" description="Phosphoribosyltransferase" evidence="2">
    <location>
        <begin position="9"/>
        <end position="166"/>
    </location>
</feature>
<feature type="region of interest" description="Disordered" evidence="1">
    <location>
        <begin position="59"/>
        <end position="104"/>
    </location>
</feature>
<sequence>MRFDDRRAAGRQLAWRLESLRDRDPVVLGLPRGGTPVAYEGAGALDAPLDGSWCANGECPGRRSSASSRSGRTASSSSTPTCSKRPGSVTRNRRSWKLPSGPDPGALTGRTVVIVDDGLATDAAAEAGGQVVRGRGAARMVLAVPVGPTSVVARLRRLADEVVCLQAQPFVGAVGAWYQTSDTEVIALLA</sequence>
<protein>
    <submittedName>
        <fullName evidence="3">Phosphoribosyltransferase family protein</fullName>
    </submittedName>
</protein>